<organism evidence="1 2">
    <name type="scientific">Candidatus Scybalocola faecigallinarum</name>
    <dbReference type="NCBI Taxonomy" id="2840941"/>
    <lineage>
        <taxon>Bacteria</taxon>
        <taxon>Bacillati</taxon>
        <taxon>Bacillota</taxon>
        <taxon>Clostridia</taxon>
        <taxon>Lachnospirales</taxon>
        <taxon>Lachnospiraceae</taxon>
        <taxon>Lachnospiraceae incertae sedis</taxon>
        <taxon>Candidatus Scybalocola (ex Gilroy et al. 2021)</taxon>
    </lineage>
</organism>
<protein>
    <submittedName>
        <fullName evidence="1">Uncharacterized protein</fullName>
    </submittedName>
</protein>
<name>A0A9D1F3J8_9FIRM</name>
<gene>
    <name evidence="1" type="ORF">IAB46_03615</name>
</gene>
<evidence type="ECO:0000313" key="2">
    <source>
        <dbReference type="Proteomes" id="UP000823927"/>
    </source>
</evidence>
<reference evidence="1" key="2">
    <citation type="journal article" date="2021" name="PeerJ">
        <title>Extensive microbial diversity within the chicken gut microbiome revealed by metagenomics and culture.</title>
        <authorList>
            <person name="Gilroy R."/>
            <person name="Ravi A."/>
            <person name="Getino M."/>
            <person name="Pursley I."/>
            <person name="Horton D.L."/>
            <person name="Alikhan N.F."/>
            <person name="Baker D."/>
            <person name="Gharbi K."/>
            <person name="Hall N."/>
            <person name="Watson M."/>
            <person name="Adriaenssens E.M."/>
            <person name="Foster-Nyarko E."/>
            <person name="Jarju S."/>
            <person name="Secka A."/>
            <person name="Antonio M."/>
            <person name="Oren A."/>
            <person name="Chaudhuri R.R."/>
            <person name="La Ragione R."/>
            <person name="Hildebrand F."/>
            <person name="Pallen M.J."/>
        </authorList>
    </citation>
    <scope>NUCLEOTIDE SEQUENCE</scope>
    <source>
        <strain evidence="1">CHK178-757</strain>
    </source>
</reference>
<dbReference type="EMBL" id="DVIT01000014">
    <property type="protein sequence ID" value="HIS46644.1"/>
    <property type="molecule type" value="Genomic_DNA"/>
</dbReference>
<evidence type="ECO:0000313" key="1">
    <source>
        <dbReference type="EMBL" id="HIS46644.1"/>
    </source>
</evidence>
<reference evidence="1" key="1">
    <citation type="submission" date="2020-10" db="EMBL/GenBank/DDBJ databases">
        <authorList>
            <person name="Gilroy R."/>
        </authorList>
    </citation>
    <scope>NUCLEOTIDE SEQUENCE</scope>
    <source>
        <strain evidence="1">CHK178-757</strain>
    </source>
</reference>
<accession>A0A9D1F3J8</accession>
<dbReference type="Proteomes" id="UP000823927">
    <property type="component" value="Unassembled WGS sequence"/>
</dbReference>
<comment type="caution">
    <text evidence="1">The sequence shown here is derived from an EMBL/GenBank/DDBJ whole genome shotgun (WGS) entry which is preliminary data.</text>
</comment>
<sequence length="269" mass="31305">MRMLRTSCKGYGLLGKGVLNRMTDQCSDLIQGLFYYYGIDCREDEWLAENFWRGNSPNPETVLRLALLYNSGGDCSRKRCQKQFLNQLAVRFPMKEYLDIMEGLSYEWQGYDISDPRPEDILKQADEIYWEADFTDWKENVDPFGNIVPGTCFTIYEAAERLYRLAAIGGNLRALEEDIPEIEYYYEQEFQDEIWEKIAKAVRGAQDHAADLQSRGNFKEAARWWEKSASGGNPSGMKGLITCLEQWKDAPNRDQRLAYWRGRLDGHHQ</sequence>
<proteinExistence type="predicted"/>
<dbReference type="AlphaFoldDB" id="A0A9D1F3J8"/>